<dbReference type="GO" id="GO:0003677">
    <property type="term" value="F:DNA binding"/>
    <property type="evidence" value="ECO:0007669"/>
    <property type="project" value="InterPro"/>
</dbReference>
<dbReference type="EMBL" id="FXUV01000036">
    <property type="protein sequence ID" value="SMQ12901.1"/>
    <property type="molecule type" value="Genomic_DNA"/>
</dbReference>
<keyword evidence="1" id="KW-0233">DNA recombination</keyword>
<dbReference type="CDD" id="cd00796">
    <property type="entry name" value="INT_Rci_Hp1_C"/>
    <property type="match status" value="1"/>
</dbReference>
<dbReference type="AlphaFoldDB" id="A0A238HHE3"/>
<reference evidence="3" key="1">
    <citation type="submission" date="2017-05" db="EMBL/GenBank/DDBJ databases">
        <authorList>
            <person name="Song R."/>
            <person name="Chenine A.L."/>
            <person name="Ruprecht R.M."/>
        </authorList>
    </citation>
    <scope>NUCLEOTIDE SEQUENCE</scope>
    <source>
        <strain evidence="3">Kingella_eburonensis</strain>
    </source>
</reference>
<dbReference type="InterPro" id="IPR002104">
    <property type="entry name" value="Integrase_catalytic"/>
</dbReference>
<gene>
    <name evidence="3" type="ORF">KEBURONENSIS_01718</name>
    <name evidence="4" type="ORF">KEBURONENSIS_01754</name>
</gene>
<dbReference type="Gene3D" id="1.10.443.10">
    <property type="entry name" value="Intergrase catalytic core"/>
    <property type="match status" value="1"/>
</dbReference>
<evidence type="ECO:0000313" key="3">
    <source>
        <dbReference type="EMBL" id="SMQ12901.1"/>
    </source>
</evidence>
<dbReference type="Proteomes" id="UP000215450">
    <property type="component" value="Unassembled WGS sequence"/>
</dbReference>
<dbReference type="EMBL" id="FXUV02000042">
    <property type="protein sequence ID" value="SNB77930.1"/>
    <property type="molecule type" value="Genomic_DNA"/>
</dbReference>
<feature type="domain" description="Tyr recombinase" evidence="2">
    <location>
        <begin position="26"/>
        <end position="181"/>
    </location>
</feature>
<dbReference type="InterPro" id="IPR013762">
    <property type="entry name" value="Integrase-like_cat_sf"/>
</dbReference>
<organism evidence="3">
    <name type="scientific">Kingella negevensis</name>
    <dbReference type="NCBI Taxonomy" id="1522312"/>
    <lineage>
        <taxon>Bacteria</taxon>
        <taxon>Pseudomonadati</taxon>
        <taxon>Pseudomonadota</taxon>
        <taxon>Betaproteobacteria</taxon>
        <taxon>Neisseriales</taxon>
        <taxon>Neisseriaceae</taxon>
        <taxon>Kingella</taxon>
    </lineage>
</organism>
<evidence type="ECO:0000313" key="4">
    <source>
        <dbReference type="EMBL" id="SNB77930.1"/>
    </source>
</evidence>
<evidence type="ECO:0000259" key="2">
    <source>
        <dbReference type="PROSITE" id="PS51898"/>
    </source>
</evidence>
<keyword evidence="5" id="KW-1185">Reference proteome</keyword>
<dbReference type="SUPFAM" id="SSF56349">
    <property type="entry name" value="DNA breaking-rejoining enzymes"/>
    <property type="match status" value="1"/>
</dbReference>
<name>A0A238HHE3_9NEIS</name>
<protein>
    <submittedName>
        <fullName evidence="3">Phage integrase family protein</fullName>
    </submittedName>
</protein>
<sequence>MREWGLLYENPIRKISKPKNPKERTRRPTQQEINDICTTLIYNLNEPPELIYQRVAAAFLFAIETAMHAGKIVGLIWNNIDFTRRLAHLPMTKNGHSRYVPLSKRAIEILSSLKGIDEHRVFAFTSQTLDTIFRWARDRCQIQDLHFHDSRREALTRMSKKVPVETSAKISGLHQIINFNK</sequence>
<proteinExistence type="predicted"/>
<evidence type="ECO:0000256" key="1">
    <source>
        <dbReference type="ARBA" id="ARBA00023172"/>
    </source>
</evidence>
<dbReference type="InterPro" id="IPR011010">
    <property type="entry name" value="DNA_brk_join_enz"/>
</dbReference>
<dbReference type="STRING" id="1522312.GCA_900177895_00999"/>
<reference evidence="4 5" key="2">
    <citation type="submission" date="2017-06" db="EMBL/GenBank/DDBJ databases">
        <authorList>
            <person name="Kim H.J."/>
            <person name="Triplett B.A."/>
        </authorList>
    </citation>
    <scope>NUCLEOTIDE SEQUENCE [LARGE SCALE GENOMIC DNA]</scope>
    <source>
        <strain evidence="4">Kingella_eburonensis</strain>
    </source>
</reference>
<dbReference type="GO" id="GO:0006310">
    <property type="term" value="P:DNA recombination"/>
    <property type="evidence" value="ECO:0007669"/>
    <property type="project" value="UniProtKB-KW"/>
</dbReference>
<dbReference type="Pfam" id="PF00589">
    <property type="entry name" value="Phage_integrase"/>
    <property type="match status" value="1"/>
</dbReference>
<accession>A0A238HHE3</accession>
<evidence type="ECO:0000313" key="5">
    <source>
        <dbReference type="Proteomes" id="UP000215450"/>
    </source>
</evidence>
<dbReference type="GO" id="GO:0015074">
    <property type="term" value="P:DNA integration"/>
    <property type="evidence" value="ECO:0007669"/>
    <property type="project" value="InterPro"/>
</dbReference>
<dbReference type="PROSITE" id="PS51898">
    <property type="entry name" value="TYR_RECOMBINASE"/>
    <property type="match status" value="1"/>
</dbReference>